<keyword evidence="2" id="KW-1185">Reference proteome</keyword>
<protein>
    <submittedName>
        <fullName evidence="1">Uncharacterized protein</fullName>
    </submittedName>
</protein>
<accession>A0ACC0J7Z1</accession>
<organism evidence="1 2">
    <name type="scientific">Choristoneura fumiferana</name>
    <name type="common">Spruce budworm moth</name>
    <name type="synonym">Archips fumiferana</name>
    <dbReference type="NCBI Taxonomy" id="7141"/>
    <lineage>
        <taxon>Eukaryota</taxon>
        <taxon>Metazoa</taxon>
        <taxon>Ecdysozoa</taxon>
        <taxon>Arthropoda</taxon>
        <taxon>Hexapoda</taxon>
        <taxon>Insecta</taxon>
        <taxon>Pterygota</taxon>
        <taxon>Neoptera</taxon>
        <taxon>Endopterygota</taxon>
        <taxon>Lepidoptera</taxon>
        <taxon>Glossata</taxon>
        <taxon>Ditrysia</taxon>
        <taxon>Tortricoidea</taxon>
        <taxon>Tortricidae</taxon>
        <taxon>Tortricinae</taxon>
        <taxon>Choristoneura</taxon>
    </lineage>
</organism>
<sequence>MRKKKFCLFSSELKEAPEAKTLCLLSVPGALGASDLLAFAAACQQDIAHVRVLRDGSPDHYMALLTLVPDTAALLAASPSPSLSMCLSRVCMWSCCCTMRSSARALQFRSNEAAREFHSAFDGVPYSSLEPAALCRAAWVARVACGRTGAPPPAHTELPTCPVCLERMDESVAGVLSVQCAHAFHADCLVRWRDASCPVCRCAQTPEPRGQARCGQCALEGAPAGQYTSGCLGLPRALAGRLLPRVPLRADTRAARTGALRTVRAGGGSGRSVDQWLPRYQTASCAGGTPPAPCAAARRHPSRADRRAADSARWRGSGRSVHQWLPRVSDCLVRWRDASCPVCRCAQTPEPRGQARCGQCALEGAPAGYQTASCAGGTPPAPCAAARRHPSARTGALRTVRAGGGSGRSVHQWLPRVSDCLVRWRDASCPVCRCAQTPEPRGQARCGQCALEGAPAGQYTSGCLGYQTASCAGGTPPAPCAAARRHPSRPAGALRTVRAGGGSGRSVDQWLPRVSDCLVRWRDASCPVCRCAQTPEPRGQARCGQCALEGAPADCLVRWRDASCPVCRCAQTPEPRGQARCGQCALEGAPAGQYTSGCLGYQTASCAGGTPPAPCAAARRHPSRAAGALRTVRAGGGSGRSVHQWLPRVSDCLVRWRDASCPVCRCAQTPEPRGQARCGQCALEGAPADCLVRWRDASCPVCRCAQTPEPRGQARCGQCALEGAPAGQYTSGCLGYQTASCAGGTPPAPCAAARRHPSRAAGALRTVRAGGGSGRSVHQWLPRVSDCLVRWRDASCPRVPLRADTRAARTGALRTVRAGGGSGRLPRALGGRLLPPCRCAQTPEPRGQARCGQCALEGARAGQYTSGCLGYQTASCAGGRLLPVCRCAQTPEPPRTGALRTVRAGGAPAASVHQWLPRVSDCLVRWRDASCPVCRCAQTRAAGQARCGQCALEGAPAGGKRANGSPDGKRLPSPIDTCNTRRVTSALPAF</sequence>
<name>A0ACC0J7Z1_CHOFU</name>
<reference evidence="1 2" key="1">
    <citation type="journal article" date="2022" name="Genome Biol. Evol.">
        <title>The Spruce Budworm Genome: Reconstructing the Evolutionary History of Antifreeze Proteins.</title>
        <authorList>
            <person name="Beliveau C."/>
            <person name="Gagne P."/>
            <person name="Picq S."/>
            <person name="Vernygora O."/>
            <person name="Keeling C.I."/>
            <person name="Pinkney K."/>
            <person name="Doucet D."/>
            <person name="Wen F."/>
            <person name="Johnston J.S."/>
            <person name="Maaroufi H."/>
            <person name="Boyle B."/>
            <person name="Laroche J."/>
            <person name="Dewar K."/>
            <person name="Juretic N."/>
            <person name="Blackburn G."/>
            <person name="Nisole A."/>
            <person name="Brunet B."/>
            <person name="Brandao M."/>
            <person name="Lumley L."/>
            <person name="Duan J."/>
            <person name="Quan G."/>
            <person name="Lucarotti C.J."/>
            <person name="Roe A.D."/>
            <person name="Sperling F.A.H."/>
            <person name="Levesque R.C."/>
            <person name="Cusson M."/>
        </authorList>
    </citation>
    <scope>NUCLEOTIDE SEQUENCE [LARGE SCALE GENOMIC DNA]</scope>
    <source>
        <strain evidence="1">Glfc:IPQL:Cfum</strain>
    </source>
</reference>
<evidence type="ECO:0000313" key="1">
    <source>
        <dbReference type="EMBL" id="KAI8420231.1"/>
    </source>
</evidence>
<dbReference type="EMBL" id="CM046114">
    <property type="protein sequence ID" value="KAI8420231.1"/>
    <property type="molecule type" value="Genomic_DNA"/>
</dbReference>
<dbReference type="Proteomes" id="UP001064048">
    <property type="component" value="Chromosome 14"/>
</dbReference>
<evidence type="ECO:0000313" key="2">
    <source>
        <dbReference type="Proteomes" id="UP001064048"/>
    </source>
</evidence>
<gene>
    <name evidence="1" type="ORF">MSG28_008773</name>
</gene>
<comment type="caution">
    <text evidence="1">The sequence shown here is derived from an EMBL/GenBank/DDBJ whole genome shotgun (WGS) entry which is preliminary data.</text>
</comment>
<proteinExistence type="predicted"/>